<keyword evidence="5" id="KW-0808">Transferase</keyword>
<comment type="caution">
    <text evidence="13">The sequence shown here is derived from an EMBL/GenBank/DDBJ whole genome shotgun (WGS) entry which is preliminary data.</text>
</comment>
<accession>A0A6A7Y5T5</accession>
<dbReference type="SUPFAM" id="SSF53383">
    <property type="entry name" value="PLP-dependent transferases"/>
    <property type="match status" value="1"/>
</dbReference>
<evidence type="ECO:0000256" key="3">
    <source>
        <dbReference type="ARBA" id="ARBA00006490"/>
    </source>
</evidence>
<dbReference type="AlphaFoldDB" id="A0A6A7Y5T5"/>
<evidence type="ECO:0000259" key="12">
    <source>
        <dbReference type="Pfam" id="PF00266"/>
    </source>
</evidence>
<evidence type="ECO:0000313" key="13">
    <source>
        <dbReference type="EMBL" id="MQT14600.1"/>
    </source>
</evidence>
<gene>
    <name evidence="13" type="ORF">F0357_18460</name>
</gene>
<reference evidence="13 14" key="1">
    <citation type="submission" date="2019-09" db="EMBL/GenBank/DDBJ databases">
        <title>Segnochrobactrum spirostomi gen. nov., sp. nov., isolated from the ciliate Spirostomum cf. yagiui and description of a novel family, Segnochrobactraceae fam. nov. within the order Rhizobiales of the class Alphaproteobacteria.</title>
        <authorList>
            <person name="Akter S."/>
            <person name="Shazib S.U.A."/>
            <person name="Shin M.K."/>
        </authorList>
    </citation>
    <scope>NUCLEOTIDE SEQUENCE [LARGE SCALE GENOMIC DNA]</scope>
    <source>
        <strain evidence="13 14">Sp-1</strain>
    </source>
</reference>
<dbReference type="InterPro" id="IPR015421">
    <property type="entry name" value="PyrdxlP-dep_Trfase_major"/>
</dbReference>
<dbReference type="GO" id="GO:0031071">
    <property type="term" value="F:cysteine desulfurase activity"/>
    <property type="evidence" value="ECO:0007669"/>
    <property type="project" value="UniProtKB-EC"/>
</dbReference>
<dbReference type="PANTHER" id="PTHR11601">
    <property type="entry name" value="CYSTEINE DESULFURYLASE FAMILY MEMBER"/>
    <property type="match status" value="1"/>
</dbReference>
<comment type="catalytic activity">
    <reaction evidence="10">
        <text>(sulfur carrier)-H + L-cysteine = (sulfur carrier)-SH + L-alanine</text>
        <dbReference type="Rhea" id="RHEA:43892"/>
        <dbReference type="Rhea" id="RHEA-COMP:14737"/>
        <dbReference type="Rhea" id="RHEA-COMP:14739"/>
        <dbReference type="ChEBI" id="CHEBI:29917"/>
        <dbReference type="ChEBI" id="CHEBI:35235"/>
        <dbReference type="ChEBI" id="CHEBI:57972"/>
        <dbReference type="ChEBI" id="CHEBI:64428"/>
        <dbReference type="EC" id="2.8.1.7"/>
    </reaction>
</comment>
<keyword evidence="9" id="KW-0411">Iron-sulfur</keyword>
<feature type="region of interest" description="Disordered" evidence="11">
    <location>
        <begin position="1"/>
        <end position="30"/>
    </location>
</feature>
<proteinExistence type="inferred from homology"/>
<dbReference type="Gene3D" id="3.90.1150.10">
    <property type="entry name" value="Aspartate Aminotransferase, domain 1"/>
    <property type="match status" value="1"/>
</dbReference>
<evidence type="ECO:0000256" key="2">
    <source>
        <dbReference type="ARBA" id="ARBA00003120"/>
    </source>
</evidence>
<dbReference type="Gene3D" id="1.10.260.50">
    <property type="match status" value="1"/>
</dbReference>
<evidence type="ECO:0000313" key="14">
    <source>
        <dbReference type="Proteomes" id="UP000332515"/>
    </source>
</evidence>
<dbReference type="InterPro" id="IPR016454">
    <property type="entry name" value="Cysteine_dSase"/>
</dbReference>
<keyword evidence="8" id="KW-0408">Iron</keyword>
<evidence type="ECO:0000256" key="9">
    <source>
        <dbReference type="ARBA" id="ARBA00023014"/>
    </source>
</evidence>
<evidence type="ECO:0000256" key="5">
    <source>
        <dbReference type="ARBA" id="ARBA00022679"/>
    </source>
</evidence>
<evidence type="ECO:0000256" key="4">
    <source>
        <dbReference type="ARBA" id="ARBA00013558"/>
    </source>
</evidence>
<dbReference type="InterPro" id="IPR000192">
    <property type="entry name" value="Aminotrans_V_dom"/>
</dbReference>
<keyword evidence="6" id="KW-0479">Metal-binding</keyword>
<dbReference type="InterPro" id="IPR015424">
    <property type="entry name" value="PyrdxlP-dep_Trfase"/>
</dbReference>
<dbReference type="EMBL" id="VWNA01000001">
    <property type="protein sequence ID" value="MQT14600.1"/>
    <property type="molecule type" value="Genomic_DNA"/>
</dbReference>
<name>A0A6A7Y5T5_9HYPH</name>
<evidence type="ECO:0000256" key="7">
    <source>
        <dbReference type="ARBA" id="ARBA00022898"/>
    </source>
</evidence>
<dbReference type="PANTHER" id="PTHR11601:SF34">
    <property type="entry name" value="CYSTEINE DESULFURASE"/>
    <property type="match status" value="1"/>
</dbReference>
<dbReference type="Proteomes" id="UP000332515">
    <property type="component" value="Unassembled WGS sequence"/>
</dbReference>
<evidence type="ECO:0000256" key="6">
    <source>
        <dbReference type="ARBA" id="ARBA00022723"/>
    </source>
</evidence>
<keyword evidence="7" id="KW-0663">Pyridoxal phosphate</keyword>
<evidence type="ECO:0000256" key="11">
    <source>
        <dbReference type="SAM" id="MobiDB-lite"/>
    </source>
</evidence>
<dbReference type="InterPro" id="IPR015422">
    <property type="entry name" value="PyrdxlP-dep_Trfase_small"/>
</dbReference>
<dbReference type="PIRSF" id="PIRSF005572">
    <property type="entry name" value="NifS"/>
    <property type="match status" value="1"/>
</dbReference>
<protein>
    <recommendedName>
        <fullName evidence="4">Cysteine desulfurase</fullName>
    </recommendedName>
</protein>
<comment type="cofactor">
    <cofactor evidence="1">
        <name>pyridoxal 5'-phosphate</name>
        <dbReference type="ChEBI" id="CHEBI:597326"/>
    </cofactor>
</comment>
<comment type="similarity">
    <text evidence="3">Belongs to the class-V pyridoxal-phosphate-dependent aminotransferase family. NifS/IscS subfamily.</text>
</comment>
<dbReference type="GO" id="GO:0046872">
    <property type="term" value="F:metal ion binding"/>
    <property type="evidence" value="ECO:0007669"/>
    <property type="project" value="UniProtKB-KW"/>
</dbReference>
<sequence length="419" mass="42316">MGCGERSGSPRIEGVVSVGPGSGGPSAVERDGVSGERAFLDWNAGAPMGAAARAALVSALDRVGNASSVHAEGRAARNLVEGARRSVAALVGADPERVLFTSGGTEANATALTPDHKVGGKPFRARRLFVSAVEHPSVLAGGRFAAEDVETLPVDGAGRLDLAALERRLAAFGGDVLVSVMAANNETGVIEPVAEAAALVKAAGGLFHVDAVQAVGKIPVSAAAIGADYLTVSAHKIGGPQGVGALVLAAPDTEPAALLTGGGQERRRRAGTEPVALIGAFGAAAAEIAEHVADGRAVRRLRDWLEGRLDLICPATVIFGREAVRLPGTVSFAVEGVSAETAMIALDLAGVAVSSGSACSSGKVLPSHVLAAMGVDPALAKGAIRVSFGWSTTEGDLARFVEAWTRLVERLGVRARHAA</sequence>
<dbReference type="GO" id="GO:0051536">
    <property type="term" value="F:iron-sulfur cluster binding"/>
    <property type="evidence" value="ECO:0007669"/>
    <property type="project" value="UniProtKB-KW"/>
</dbReference>
<dbReference type="Gene3D" id="3.40.640.10">
    <property type="entry name" value="Type I PLP-dependent aspartate aminotransferase-like (Major domain)"/>
    <property type="match status" value="1"/>
</dbReference>
<dbReference type="Pfam" id="PF00266">
    <property type="entry name" value="Aminotran_5"/>
    <property type="match status" value="1"/>
</dbReference>
<evidence type="ECO:0000256" key="8">
    <source>
        <dbReference type="ARBA" id="ARBA00023004"/>
    </source>
</evidence>
<organism evidence="13 14">
    <name type="scientific">Segnochrobactrum spirostomi</name>
    <dbReference type="NCBI Taxonomy" id="2608987"/>
    <lineage>
        <taxon>Bacteria</taxon>
        <taxon>Pseudomonadati</taxon>
        <taxon>Pseudomonadota</taxon>
        <taxon>Alphaproteobacteria</taxon>
        <taxon>Hyphomicrobiales</taxon>
        <taxon>Segnochrobactraceae</taxon>
        <taxon>Segnochrobactrum</taxon>
    </lineage>
</organism>
<evidence type="ECO:0000256" key="1">
    <source>
        <dbReference type="ARBA" id="ARBA00001933"/>
    </source>
</evidence>
<feature type="domain" description="Aminotransferase class V" evidence="12">
    <location>
        <begin position="43"/>
        <end position="400"/>
    </location>
</feature>
<keyword evidence="14" id="KW-1185">Reference proteome</keyword>
<evidence type="ECO:0000256" key="10">
    <source>
        <dbReference type="ARBA" id="ARBA00050776"/>
    </source>
</evidence>
<comment type="function">
    <text evidence="2">Catalyzes the removal of elemental sulfur atoms from cysteine to produce alanine. Seems to participate in the biosynthesis of the nitrogenase metalloclusters by providing the inorganic sulfur required for the Fe-S core formation.</text>
</comment>